<name>A0A8B8B5W4_CRAVI</name>
<dbReference type="AlphaFoldDB" id="A0A8B8B5W4"/>
<dbReference type="RefSeq" id="XP_022298797.1">
    <property type="nucleotide sequence ID" value="XM_022443089.1"/>
</dbReference>
<protein>
    <submittedName>
        <fullName evidence="2">Uncharacterized protein LOC111107745</fullName>
    </submittedName>
</protein>
<dbReference type="KEGG" id="cvn:111107745"/>
<evidence type="ECO:0000313" key="2">
    <source>
        <dbReference type="RefSeq" id="XP_022298797.1"/>
    </source>
</evidence>
<reference evidence="2" key="1">
    <citation type="submission" date="2025-08" db="UniProtKB">
        <authorList>
            <consortium name="RefSeq"/>
        </authorList>
    </citation>
    <scope>IDENTIFICATION</scope>
    <source>
        <tissue evidence="2">Whole sample</tissue>
    </source>
</reference>
<organism evidence="1 2">
    <name type="scientific">Crassostrea virginica</name>
    <name type="common">Eastern oyster</name>
    <dbReference type="NCBI Taxonomy" id="6565"/>
    <lineage>
        <taxon>Eukaryota</taxon>
        <taxon>Metazoa</taxon>
        <taxon>Spiralia</taxon>
        <taxon>Lophotrochozoa</taxon>
        <taxon>Mollusca</taxon>
        <taxon>Bivalvia</taxon>
        <taxon>Autobranchia</taxon>
        <taxon>Pteriomorphia</taxon>
        <taxon>Ostreida</taxon>
        <taxon>Ostreoidea</taxon>
        <taxon>Ostreidae</taxon>
        <taxon>Crassostrea</taxon>
    </lineage>
</organism>
<accession>A0A8B8B5W4</accession>
<dbReference type="Proteomes" id="UP000694844">
    <property type="component" value="Chromosome 8"/>
</dbReference>
<evidence type="ECO:0000313" key="1">
    <source>
        <dbReference type="Proteomes" id="UP000694844"/>
    </source>
</evidence>
<proteinExistence type="predicted"/>
<dbReference type="GeneID" id="111107745"/>
<keyword evidence="1" id="KW-1185">Reference proteome</keyword>
<sequence length="442" mass="51012">MEKHFGITFLERNQQHKQTEFCEGGQTAVQIGNSNRMDINIDGTDQWELIISNFGYNNEVIIHIQDHRQTEHLERRSDNELQHCRMVLRASPNEEWNQIVEDATKLDLDVLNRNPVLKENKISIEAIQKGCLVVCFNTANNVSLEESLYNLFSVMFEFLKIDSKLQKSDVSTFQVNGYIYIPENFKKGESLIFCHLSWSNTRTNCDIDVHVSVLMGKLIQHGFSSNVGERIELQIRYDVAMRHHSIKTDESWHLLTEALNQFPLILQNVDRFENNINLSFKCPGKMAYINFIERNGPIVIITKTFFETTSDSLVKLSVFLDTSFVPESVPDQGLVVYLRGLTDAAFTGNIFEIILKILRERRQSQLKNIRELKIRANIEDDEGKGKSPGKSEMLYSLEDKQRFSKDLLLASQKGNLDLVKELLKKGKTIYLFIVPVKILIYK</sequence>
<gene>
    <name evidence="2" type="primary">LOC111107745</name>
</gene>